<proteinExistence type="predicted"/>
<keyword evidence="1" id="KW-0472">Membrane</keyword>
<evidence type="ECO:0000256" key="1">
    <source>
        <dbReference type="SAM" id="Phobius"/>
    </source>
</evidence>
<reference evidence="2 3" key="1">
    <citation type="submission" date="2024-08" db="EMBL/GenBank/DDBJ databases">
        <authorList>
            <person name="Cucini C."/>
            <person name="Frati F."/>
        </authorList>
    </citation>
    <scope>NUCLEOTIDE SEQUENCE [LARGE SCALE GENOMIC DNA]</scope>
</reference>
<comment type="caution">
    <text evidence="2">The sequence shown here is derived from an EMBL/GenBank/DDBJ whole genome shotgun (WGS) entry which is preliminary data.</text>
</comment>
<keyword evidence="1" id="KW-1133">Transmembrane helix</keyword>
<keyword evidence="3" id="KW-1185">Reference proteome</keyword>
<feature type="transmembrane region" description="Helical" evidence="1">
    <location>
        <begin position="373"/>
        <end position="392"/>
    </location>
</feature>
<gene>
    <name evidence="2" type="ORF">ODALV1_LOCUS8156</name>
</gene>
<sequence>MVSVRINKQVQSCIINSLPQFLRINSEKYTVYFTIPKDINLLTDADSHCPKILGKILIIHVETTFHLKRLVYRHSNTYNVIISRLSNENPTQSVKDTVMAFINTVVPSKTLFLFTTKMKLNIPILLKTSHTLPVFPALKAVLHISNKIVSSLVILNCLGGYKCPPTSNLLEKDLEFDFIHRSLHKNAYGSILHGLPESTAPAKKLGKNVGKCRILIKYLDPNCPNDIMAFLTLAEVSNSTLFLHQKTPATIQRLELYKFITPVEHIVYAMFLNPERTVPLAYINQLHFDKYDSTSILYCEKGRKHLRKGKWFQKVSIWFDPFTTGVWVGFKLTLVSILLCFYVDGKIGNFLFACINLISVVFGHGDWNRRRRYYFVANAIAFLFLLYGNSLLCNVTTISSPAGFSTLKELLEIGKYKIAWLPRAYKVPPQHYFDFDFKLIGWDHQRLNESFHYLPNSRGILELVPEMAEKRGNLKLAVIYPSSKSDVMLNGLTQLIKKFEPSSICFKVKQTLNPRLFSWTINMENQYWILKTLEQIVESGLFSQWRMRALWGSLWSRVFFHGSSSMQESLPNYIDLEEFKPILIIWLGLIVVSFAVFFFEMSDTTMY</sequence>
<dbReference type="Proteomes" id="UP001642540">
    <property type="component" value="Unassembled WGS sequence"/>
</dbReference>
<organism evidence="2 3">
    <name type="scientific">Orchesella dallaii</name>
    <dbReference type="NCBI Taxonomy" id="48710"/>
    <lineage>
        <taxon>Eukaryota</taxon>
        <taxon>Metazoa</taxon>
        <taxon>Ecdysozoa</taxon>
        <taxon>Arthropoda</taxon>
        <taxon>Hexapoda</taxon>
        <taxon>Collembola</taxon>
        <taxon>Entomobryomorpha</taxon>
        <taxon>Entomobryoidea</taxon>
        <taxon>Orchesellidae</taxon>
        <taxon>Orchesellinae</taxon>
        <taxon>Orchesella</taxon>
    </lineage>
</organism>
<evidence type="ECO:0000313" key="2">
    <source>
        <dbReference type="EMBL" id="CAL8092235.1"/>
    </source>
</evidence>
<keyword evidence="1" id="KW-0812">Transmembrane</keyword>
<name>A0ABP1Q7Z0_9HEXA</name>
<dbReference type="EMBL" id="CAXLJM020000025">
    <property type="protein sequence ID" value="CAL8092235.1"/>
    <property type="molecule type" value="Genomic_DNA"/>
</dbReference>
<protein>
    <submittedName>
        <fullName evidence="2">Uncharacterized protein</fullName>
    </submittedName>
</protein>
<feature type="transmembrane region" description="Helical" evidence="1">
    <location>
        <begin position="582"/>
        <end position="599"/>
    </location>
</feature>
<feature type="transmembrane region" description="Helical" evidence="1">
    <location>
        <begin position="324"/>
        <end position="343"/>
    </location>
</feature>
<feature type="transmembrane region" description="Helical" evidence="1">
    <location>
        <begin position="350"/>
        <end position="367"/>
    </location>
</feature>
<evidence type="ECO:0000313" key="3">
    <source>
        <dbReference type="Proteomes" id="UP001642540"/>
    </source>
</evidence>
<accession>A0ABP1Q7Z0</accession>